<name>A0A1U7PP67_9BACI</name>
<dbReference type="EMBL" id="FTPL01000001">
    <property type="protein sequence ID" value="SIT75256.1"/>
    <property type="molecule type" value="Genomic_DNA"/>
</dbReference>
<dbReference type="InterPro" id="IPR003593">
    <property type="entry name" value="AAA+_ATPase"/>
</dbReference>
<dbReference type="SMART" id="SM00382">
    <property type="entry name" value="AAA"/>
    <property type="match status" value="1"/>
</dbReference>
<organism evidence="6 7">
    <name type="scientific">Edaphobacillus lindanitolerans</name>
    <dbReference type="NCBI Taxonomy" id="550447"/>
    <lineage>
        <taxon>Bacteria</taxon>
        <taxon>Bacillati</taxon>
        <taxon>Bacillota</taxon>
        <taxon>Bacilli</taxon>
        <taxon>Bacillales</taxon>
        <taxon>Bacillaceae</taxon>
        <taxon>Edaphobacillus</taxon>
    </lineage>
</organism>
<dbReference type="SUPFAM" id="SSF52540">
    <property type="entry name" value="P-loop containing nucleoside triphosphate hydrolases"/>
    <property type="match status" value="1"/>
</dbReference>
<dbReference type="GO" id="GO:0016887">
    <property type="term" value="F:ATP hydrolysis activity"/>
    <property type="evidence" value="ECO:0007669"/>
    <property type="project" value="InterPro"/>
</dbReference>
<dbReference type="OrthoDB" id="9802264at2"/>
<evidence type="ECO:0000313" key="7">
    <source>
        <dbReference type="Proteomes" id="UP000187550"/>
    </source>
</evidence>
<dbReference type="InterPro" id="IPR003439">
    <property type="entry name" value="ABC_transporter-like_ATP-bd"/>
</dbReference>
<keyword evidence="2" id="KW-0547">Nucleotide-binding</keyword>
<dbReference type="Pfam" id="PF00005">
    <property type="entry name" value="ABC_tran"/>
    <property type="match status" value="1"/>
</dbReference>
<protein>
    <submittedName>
        <fullName evidence="6">NitT/TauT family transport system ATP-binding protein</fullName>
    </submittedName>
</protein>
<evidence type="ECO:0000256" key="1">
    <source>
        <dbReference type="ARBA" id="ARBA00022448"/>
    </source>
</evidence>
<sequence length="261" mass="29338">MFLSIENVEKSFGKDGRRELVLQDINLRVEEGEFVSLLGPSGCGKSTLLSIVAGLGNPDSGRLQLGGRDIRKPGKERGMVFQEAALFPWLNVEENVMFPLKGSMSRDRMRETARHHLRLVQLSQYGGHHPHELSGGMQQRVSIARALAMDPAVLLMDEPFGALDEQTRMRLQDVLEGIWIETKKTILFVTHSIQEAVRLSDRVIVMGTHPGRILQDIPIRLGRPRNLHAGEMAEYEAHILGLLKTENDKVEEEEMRHAASH</sequence>
<feature type="domain" description="ABC transporter" evidence="5">
    <location>
        <begin position="3"/>
        <end position="233"/>
    </location>
</feature>
<keyword evidence="3 6" id="KW-0067">ATP-binding</keyword>
<dbReference type="InterPro" id="IPR017871">
    <property type="entry name" value="ABC_transporter-like_CS"/>
</dbReference>
<dbReference type="PROSITE" id="PS50893">
    <property type="entry name" value="ABC_TRANSPORTER_2"/>
    <property type="match status" value="1"/>
</dbReference>
<dbReference type="InterPro" id="IPR050166">
    <property type="entry name" value="ABC_transporter_ATP-bind"/>
</dbReference>
<evidence type="ECO:0000259" key="5">
    <source>
        <dbReference type="PROSITE" id="PS50893"/>
    </source>
</evidence>
<dbReference type="AlphaFoldDB" id="A0A1U7PP67"/>
<dbReference type="Gene3D" id="3.40.50.300">
    <property type="entry name" value="P-loop containing nucleotide triphosphate hydrolases"/>
    <property type="match status" value="1"/>
</dbReference>
<dbReference type="STRING" id="550447.SAMN05428946_1147"/>
<keyword evidence="1" id="KW-0813">Transport</keyword>
<dbReference type="CDD" id="cd03293">
    <property type="entry name" value="ABC_NrtD_SsuB_transporters"/>
    <property type="match status" value="1"/>
</dbReference>
<accession>A0A1U7PP67</accession>
<reference evidence="7" key="1">
    <citation type="submission" date="2017-01" db="EMBL/GenBank/DDBJ databases">
        <authorList>
            <person name="Varghese N."/>
            <person name="Submissions S."/>
        </authorList>
    </citation>
    <scope>NUCLEOTIDE SEQUENCE [LARGE SCALE GENOMIC DNA]</scope>
    <source>
        <strain evidence="7">MNA4</strain>
    </source>
</reference>
<evidence type="ECO:0000313" key="6">
    <source>
        <dbReference type="EMBL" id="SIT75256.1"/>
    </source>
</evidence>
<dbReference type="PROSITE" id="PS00211">
    <property type="entry name" value="ABC_TRANSPORTER_1"/>
    <property type="match status" value="1"/>
</dbReference>
<dbReference type="PANTHER" id="PTHR42788">
    <property type="entry name" value="TAURINE IMPORT ATP-BINDING PROTEIN-RELATED"/>
    <property type="match status" value="1"/>
</dbReference>
<keyword evidence="7" id="KW-1185">Reference proteome</keyword>
<evidence type="ECO:0000256" key="2">
    <source>
        <dbReference type="ARBA" id="ARBA00022741"/>
    </source>
</evidence>
<gene>
    <name evidence="6" type="ORF">SAMN05428946_1147</name>
</gene>
<evidence type="ECO:0000256" key="4">
    <source>
        <dbReference type="ARBA" id="ARBA00022967"/>
    </source>
</evidence>
<evidence type="ECO:0000256" key="3">
    <source>
        <dbReference type="ARBA" id="ARBA00022840"/>
    </source>
</evidence>
<dbReference type="PANTHER" id="PTHR42788:SF13">
    <property type="entry name" value="ALIPHATIC SULFONATES IMPORT ATP-BINDING PROTEIN SSUB"/>
    <property type="match status" value="1"/>
</dbReference>
<dbReference type="InterPro" id="IPR027417">
    <property type="entry name" value="P-loop_NTPase"/>
</dbReference>
<keyword evidence="4" id="KW-1278">Translocase</keyword>
<proteinExistence type="predicted"/>
<dbReference type="Proteomes" id="UP000187550">
    <property type="component" value="Unassembled WGS sequence"/>
</dbReference>
<dbReference type="GO" id="GO:0005524">
    <property type="term" value="F:ATP binding"/>
    <property type="evidence" value="ECO:0007669"/>
    <property type="project" value="UniProtKB-KW"/>
</dbReference>
<dbReference type="RefSeq" id="WP_076757350.1">
    <property type="nucleotide sequence ID" value="NZ_FTPL01000001.1"/>
</dbReference>